<evidence type="ECO:0008006" key="6">
    <source>
        <dbReference type="Google" id="ProtNLM"/>
    </source>
</evidence>
<accession>A0AB34H5Q5</accession>
<feature type="region of interest" description="Disordered" evidence="3">
    <location>
        <begin position="659"/>
        <end position="678"/>
    </location>
</feature>
<feature type="compositionally biased region" description="Polar residues" evidence="3">
    <location>
        <begin position="535"/>
        <end position="554"/>
    </location>
</feature>
<evidence type="ECO:0000256" key="1">
    <source>
        <dbReference type="ARBA" id="ARBA00023125"/>
    </source>
</evidence>
<evidence type="ECO:0000313" key="5">
    <source>
        <dbReference type="Proteomes" id="UP001159641"/>
    </source>
</evidence>
<keyword evidence="1" id="KW-0238">DNA-binding</keyword>
<feature type="region of interest" description="Disordered" evidence="3">
    <location>
        <begin position="90"/>
        <end position="178"/>
    </location>
</feature>
<feature type="compositionally biased region" description="Low complexity" evidence="3">
    <location>
        <begin position="608"/>
        <end position="623"/>
    </location>
</feature>
<reference evidence="4 5" key="1">
    <citation type="submission" date="2022-11" db="EMBL/GenBank/DDBJ databases">
        <title>Whole genome sequence of Eschrichtius robustus ER-17-0199.</title>
        <authorList>
            <person name="Bruniche-Olsen A."/>
            <person name="Black A.N."/>
            <person name="Fields C.J."/>
            <person name="Walden K."/>
            <person name="Dewoody J.A."/>
        </authorList>
    </citation>
    <scope>NUCLEOTIDE SEQUENCE [LARGE SCALE GENOMIC DNA]</scope>
    <source>
        <strain evidence="4">ER-17-0199</strain>
        <tissue evidence="4">Blubber</tissue>
    </source>
</reference>
<dbReference type="GO" id="GO:0003682">
    <property type="term" value="F:chromatin binding"/>
    <property type="evidence" value="ECO:0007669"/>
    <property type="project" value="InterPro"/>
</dbReference>
<feature type="compositionally biased region" description="Polar residues" evidence="3">
    <location>
        <begin position="478"/>
        <end position="488"/>
    </location>
</feature>
<organism evidence="4 5">
    <name type="scientific">Eschrichtius robustus</name>
    <name type="common">California gray whale</name>
    <name type="synonym">Eschrichtius gibbosus</name>
    <dbReference type="NCBI Taxonomy" id="9764"/>
    <lineage>
        <taxon>Eukaryota</taxon>
        <taxon>Metazoa</taxon>
        <taxon>Chordata</taxon>
        <taxon>Craniata</taxon>
        <taxon>Vertebrata</taxon>
        <taxon>Euteleostomi</taxon>
        <taxon>Mammalia</taxon>
        <taxon>Eutheria</taxon>
        <taxon>Laurasiatheria</taxon>
        <taxon>Artiodactyla</taxon>
        <taxon>Whippomorpha</taxon>
        <taxon>Cetacea</taxon>
        <taxon>Mysticeti</taxon>
        <taxon>Eschrichtiidae</taxon>
        <taxon>Eschrichtius</taxon>
    </lineage>
</organism>
<feature type="region of interest" description="Disordered" evidence="3">
    <location>
        <begin position="599"/>
        <end position="642"/>
    </location>
</feature>
<evidence type="ECO:0000256" key="2">
    <source>
        <dbReference type="ARBA" id="ARBA00023242"/>
    </source>
</evidence>
<dbReference type="PANTHER" id="PTHR21677">
    <property type="entry name" value="CRAMPED PROTEIN"/>
    <property type="match status" value="1"/>
</dbReference>
<dbReference type="InterPro" id="IPR055315">
    <property type="entry name" value="Cramped-like"/>
</dbReference>
<keyword evidence="5" id="KW-1185">Reference proteome</keyword>
<feature type="region of interest" description="Disordered" evidence="3">
    <location>
        <begin position="276"/>
        <end position="297"/>
    </location>
</feature>
<feature type="compositionally biased region" description="Polar residues" evidence="3">
    <location>
        <begin position="666"/>
        <end position="675"/>
    </location>
</feature>
<dbReference type="GO" id="GO:0007389">
    <property type="term" value="P:pattern specification process"/>
    <property type="evidence" value="ECO:0007669"/>
    <property type="project" value="TreeGrafter"/>
</dbReference>
<feature type="compositionally biased region" description="Polar residues" evidence="3">
    <location>
        <begin position="101"/>
        <end position="130"/>
    </location>
</feature>
<proteinExistence type="predicted"/>
<feature type="region of interest" description="Disordered" evidence="3">
    <location>
        <begin position="535"/>
        <end position="574"/>
    </location>
</feature>
<dbReference type="GO" id="GO:0005634">
    <property type="term" value="C:nucleus"/>
    <property type="evidence" value="ECO:0007669"/>
    <property type="project" value="TreeGrafter"/>
</dbReference>
<feature type="compositionally biased region" description="Polar residues" evidence="3">
    <location>
        <begin position="145"/>
        <end position="157"/>
    </location>
</feature>
<feature type="region of interest" description="Disordered" evidence="3">
    <location>
        <begin position="478"/>
        <end position="505"/>
    </location>
</feature>
<dbReference type="AlphaFoldDB" id="A0AB34H5Q5"/>
<protein>
    <recommendedName>
        <fullName evidence="6">Protein cramped-like</fullName>
    </recommendedName>
</protein>
<evidence type="ECO:0000313" key="4">
    <source>
        <dbReference type="EMBL" id="KAJ8786532.1"/>
    </source>
</evidence>
<feature type="compositionally biased region" description="Low complexity" evidence="3">
    <location>
        <begin position="167"/>
        <end position="178"/>
    </location>
</feature>
<gene>
    <name evidence="4" type="ORF">J1605_006021</name>
</gene>
<name>A0AB34H5Q5_ESCRO</name>
<dbReference type="GO" id="GO:0003677">
    <property type="term" value="F:DNA binding"/>
    <property type="evidence" value="ECO:0007669"/>
    <property type="project" value="UniProtKB-KW"/>
</dbReference>
<dbReference type="PANTHER" id="PTHR21677:SF1">
    <property type="entry name" value="PROTEIN CRAMPED-LIKE"/>
    <property type="match status" value="1"/>
</dbReference>
<dbReference type="EMBL" id="JAIQCJ010001983">
    <property type="protein sequence ID" value="KAJ8786532.1"/>
    <property type="molecule type" value="Genomic_DNA"/>
</dbReference>
<comment type="caution">
    <text evidence="4">The sequence shown here is derived from an EMBL/GenBank/DDBJ whole genome shotgun (WGS) entry which is preliminary data.</text>
</comment>
<dbReference type="Proteomes" id="UP001159641">
    <property type="component" value="Unassembled WGS sequence"/>
</dbReference>
<evidence type="ECO:0000256" key="3">
    <source>
        <dbReference type="SAM" id="MobiDB-lite"/>
    </source>
</evidence>
<sequence length="752" mass="78721">MSRPLGKEAGPGWLLRRWEFWSTAEVLALASASTGRGEWSKLAVQRMHSRALRSVAPEAGSPASSLGITWELVRDAGSCSPGDCFDETPPTPTPCLAPEVNTGSTASVRPAQEEQSTTPPGKVVTVSSRSPRCPRNQAALRHSKTFSPSSAPCSSGLRNPPRPLLVAGPSSAGSSDSDGGLFAVPTTLPPNSRHGKLFSPNKETELTFRQHLNSISMQSDFFLPKPRKLRNRHLRKPLVVQRTLLPRPSENQSHNVCSFSILSNSSITGLFPWADSSDRSHSAAPRKHSGAAVTGDSAFSPPGPCVTIDFPKLASVGTFGGFQLGFHDLDGGHEGERMQPLPCGKRPSARVPDASASTLVLTGRGSFRPIQSSLTKAALSRPIVPKVLPPQAPGHLASKSLRLCPGMKMRPAHGLSPLGRVSGRQETKTCTLLLLPGAIDLAAKSAGIIPGSPLPVLDADGLSGISPLSSDEVTVTVSGQDSTGTHQNGDPIPAVGGTSDPFISVPSRQETVADGFQNSPVLSLSELSKAPLHNGLSTPLPSSEASSTRLSPPNVSALLDISLPGPPEDVLSQGEPATQISDSIIEIAISSGQYSEGVPLSPAKLNGSDSSKSLPSPSSSPQPDWIASPTHDPQWCPSDPTDSSLSSLFASFISPEKSRKMLPTPVGTNSGTSLLGPSLLDGNSRDSFVSRSLADVAEVVDSQLVCMMNENSIDYISRFNDLAQELSIAEPGRREVLFDGGGGGPPVGDLSQ</sequence>
<keyword evidence="2" id="KW-0539">Nucleus</keyword>